<dbReference type="EMBL" id="FWWW01000068">
    <property type="protein sequence ID" value="SMB94979.1"/>
    <property type="molecule type" value="Genomic_DNA"/>
</dbReference>
<evidence type="ECO:0000313" key="3">
    <source>
        <dbReference type="EMBL" id="SMB94979.1"/>
    </source>
</evidence>
<dbReference type="InterPro" id="IPR009597">
    <property type="entry name" value="DUF1206"/>
</dbReference>
<keyword evidence="1" id="KW-0812">Transmembrane</keyword>
<protein>
    <recommendedName>
        <fullName evidence="2">DUF1206 domain-containing protein</fullName>
    </recommendedName>
</protein>
<feature type="domain" description="DUF1206" evidence="2">
    <location>
        <begin position="205"/>
        <end position="271"/>
    </location>
</feature>
<dbReference type="STRING" id="645990.SAMN00120144_1837"/>
<dbReference type="Pfam" id="PF06724">
    <property type="entry name" value="DUF1206"/>
    <property type="match status" value="3"/>
</dbReference>
<feature type="transmembrane region" description="Helical" evidence="1">
    <location>
        <begin position="21"/>
        <end position="47"/>
    </location>
</feature>
<name>A0A1W1VNN3_9BACT</name>
<sequence length="277" mass="28718">MATSSITSALPHSPSSGIKALARFGFAAKGVVYLVLGTLAVMAATGVQGGKTADKKQVLQTIQDLPFGRFLLGLVAFGLLGYVIWRLVQAFRDTEDKGSDAKGLARRLGYAGSGLLYAGLAFAAGRTAFSGGAANQGGGSTQQSMTAKLLAQPYGQWLVGAIALGIIGAGLYQIYRAYSGNFAKHVNSSSLPADQQKIVFRTGQIGYTARGIVMAIIGYFVLQAALHSNSGKVQGTEGAFDLLAGMGPVVLAIVALGLMAYGVYMLVQAKYPVLRGV</sequence>
<accession>A0A1W1VNN3</accession>
<evidence type="ECO:0000256" key="1">
    <source>
        <dbReference type="SAM" id="Phobius"/>
    </source>
</evidence>
<dbReference type="RefSeq" id="WP_084445333.1">
    <property type="nucleotide sequence ID" value="NZ_FWWW01000068.1"/>
</dbReference>
<feature type="domain" description="DUF1206" evidence="2">
    <location>
        <begin position="108"/>
        <end position="179"/>
    </location>
</feature>
<keyword evidence="1" id="KW-1133">Transmembrane helix</keyword>
<proteinExistence type="predicted"/>
<evidence type="ECO:0000313" key="4">
    <source>
        <dbReference type="Proteomes" id="UP000192266"/>
    </source>
</evidence>
<reference evidence="3 4" key="1">
    <citation type="submission" date="2017-04" db="EMBL/GenBank/DDBJ databases">
        <authorList>
            <person name="Afonso C.L."/>
            <person name="Miller P.J."/>
            <person name="Scott M.A."/>
            <person name="Spackman E."/>
            <person name="Goraichik I."/>
            <person name="Dimitrov K.M."/>
            <person name="Suarez D.L."/>
            <person name="Swayne D.E."/>
        </authorList>
    </citation>
    <scope>NUCLEOTIDE SEQUENCE [LARGE SCALE GENOMIC DNA]</scope>
    <source>
        <strain evidence="3 4">DSM 11622</strain>
    </source>
</reference>
<dbReference type="AlphaFoldDB" id="A0A1W1VNN3"/>
<evidence type="ECO:0000259" key="2">
    <source>
        <dbReference type="Pfam" id="PF06724"/>
    </source>
</evidence>
<feature type="transmembrane region" description="Helical" evidence="1">
    <location>
        <begin position="207"/>
        <end position="226"/>
    </location>
</feature>
<gene>
    <name evidence="3" type="ORF">SAMN00120144_1837</name>
</gene>
<dbReference type="Proteomes" id="UP000192266">
    <property type="component" value="Unassembled WGS sequence"/>
</dbReference>
<feature type="transmembrane region" description="Helical" evidence="1">
    <location>
        <begin position="154"/>
        <end position="175"/>
    </location>
</feature>
<feature type="domain" description="DUF1206" evidence="2">
    <location>
        <begin position="24"/>
        <end position="92"/>
    </location>
</feature>
<feature type="transmembrane region" description="Helical" evidence="1">
    <location>
        <begin position="67"/>
        <end position="88"/>
    </location>
</feature>
<feature type="transmembrane region" description="Helical" evidence="1">
    <location>
        <begin position="246"/>
        <end position="267"/>
    </location>
</feature>
<feature type="transmembrane region" description="Helical" evidence="1">
    <location>
        <begin position="108"/>
        <end position="129"/>
    </location>
</feature>
<organism evidence="3 4">
    <name type="scientific">Hymenobacter roseosalivarius DSM 11622</name>
    <dbReference type="NCBI Taxonomy" id="645990"/>
    <lineage>
        <taxon>Bacteria</taxon>
        <taxon>Pseudomonadati</taxon>
        <taxon>Bacteroidota</taxon>
        <taxon>Cytophagia</taxon>
        <taxon>Cytophagales</taxon>
        <taxon>Hymenobacteraceae</taxon>
        <taxon>Hymenobacter</taxon>
    </lineage>
</organism>
<keyword evidence="1" id="KW-0472">Membrane</keyword>
<keyword evidence="4" id="KW-1185">Reference proteome</keyword>